<dbReference type="InterPro" id="IPR023193">
    <property type="entry name" value="EPSP_synthase_CS"/>
</dbReference>
<feature type="domain" description="Quinate/shikimate 5-dehydrogenase/glutamyl-tRNA reductase" evidence="9">
    <location>
        <begin position="477"/>
        <end position="548"/>
    </location>
</feature>
<dbReference type="InterPro" id="IPR016037">
    <property type="entry name" value="DHQ_synth_AroB"/>
</dbReference>
<keyword evidence="4" id="KW-0479">Metal-binding</keyword>
<keyword evidence="7" id="KW-0520">NAD</keyword>
<dbReference type="GO" id="GO:0003866">
    <property type="term" value="F:3-phosphoshikimate 1-carboxyvinyltransferase activity"/>
    <property type="evidence" value="ECO:0007669"/>
    <property type="project" value="UniProtKB-UniRule"/>
</dbReference>
<keyword evidence="6" id="KW-0862">Zinc</keyword>
<evidence type="ECO:0008006" key="14">
    <source>
        <dbReference type="Google" id="ProtNLM"/>
    </source>
</evidence>
<dbReference type="GO" id="GO:0003855">
    <property type="term" value="F:3-dehydroquinate dehydratase activity"/>
    <property type="evidence" value="ECO:0007669"/>
    <property type="project" value="InterPro"/>
</dbReference>
<gene>
    <name evidence="12" type="ORF">P43SY_000304</name>
</gene>
<dbReference type="Pfam" id="PF01761">
    <property type="entry name" value="DHQ_synthase"/>
    <property type="match status" value="1"/>
</dbReference>
<dbReference type="GO" id="GO:0046872">
    <property type="term" value="F:metal ion binding"/>
    <property type="evidence" value="ECO:0007669"/>
    <property type="project" value="UniProtKB-KW"/>
</dbReference>
<evidence type="ECO:0000256" key="6">
    <source>
        <dbReference type="ARBA" id="ARBA00022833"/>
    </source>
</evidence>
<dbReference type="InterPro" id="IPR013792">
    <property type="entry name" value="RNA3'P_cycl/enolpyr_Trfase_a/b"/>
</dbReference>
<dbReference type="AlphaFoldDB" id="A0AAD5MA98"/>
<sequence>MAPTVVPCGSYDIVLGSTLLSSAFVAQDILRQVPSASTFLILTDANVYPLYAMPLYQQLRGLLVATPKRVLVHAIPAGEASKSRAMKARIEDEVLFQQRCHRDTCVIAVGGGVVGDLSGYVAATYMRGVPFIQVPTSLLACVDSSIGGKTGIDVDDFGKNLLGAFHMPQRVYIDLSVLKTLPQRELVNGMAEVIKAGAIYDAALFELLEASSESVLALSDMELVQRIVAMAVQVKAHVVTQDTKEQGLRAILNFGHSIGHGIEALVQPELLHGECVSIGMIKEAEIARGMGVFALAAVANGTTKITGIANQRVKECNRIEVMVTELRKIGVECGELPDVELRVDLLNNFNNLNHVASEVSALRAKCTLPIIFTVRSQNQGGAFPDDQEALMMQLLNLAQETGFAGGSITIPLKVDIVPHLDFVSPAVRAIGAVNTLTRLDRNGCILWKGDNTDWLGILRPIERRLKDVSVPDHPLVALIIGAGGTSMAAAYAMQQLGVHQLFVFNRTVSKAQAVASRFGATALGELTPTTLPRVDIVISTVPATANVTIPDYLLPGEHPVVVLDAAYMPPITPCLAHAHGRGAMCIQGYEMLYEQAAEQYLRWNKITQVHDVDIEVFKRACLSHIPESERLD</sequence>
<keyword evidence="13" id="KW-1185">Reference proteome</keyword>
<name>A0AAD5MA98_PYTIN</name>
<dbReference type="Gene3D" id="3.20.20.70">
    <property type="entry name" value="Aldolase class I"/>
    <property type="match status" value="1"/>
</dbReference>
<dbReference type="Pfam" id="PF01488">
    <property type="entry name" value="Shikimate_DH"/>
    <property type="match status" value="1"/>
</dbReference>
<dbReference type="Proteomes" id="UP001209570">
    <property type="component" value="Unassembled WGS sequence"/>
</dbReference>
<dbReference type="PROSITE" id="PS00885">
    <property type="entry name" value="EPSP_SYNTHASE_2"/>
    <property type="match status" value="1"/>
</dbReference>
<evidence type="ECO:0000313" key="12">
    <source>
        <dbReference type="EMBL" id="KAJ0400364.1"/>
    </source>
</evidence>
<evidence type="ECO:0000256" key="5">
    <source>
        <dbReference type="ARBA" id="ARBA00022741"/>
    </source>
</evidence>
<dbReference type="GO" id="GO:0004764">
    <property type="term" value="F:shikimate 3-dehydrogenase (NADP+) activity"/>
    <property type="evidence" value="ECO:0007669"/>
    <property type="project" value="InterPro"/>
</dbReference>
<feature type="domain" description="3-dehydroquinate synthase C-terminal" evidence="11">
    <location>
        <begin position="189"/>
        <end position="298"/>
    </location>
</feature>
<dbReference type="GO" id="GO:0008652">
    <property type="term" value="P:amino acid biosynthetic process"/>
    <property type="evidence" value="ECO:0007669"/>
    <property type="project" value="UniProtKB-KW"/>
</dbReference>
<feature type="domain" description="3-dehydroquinate synthase N-terminal" evidence="10">
    <location>
        <begin position="74"/>
        <end position="187"/>
    </location>
</feature>
<dbReference type="SUPFAM" id="SSF51569">
    <property type="entry name" value="Aldolase"/>
    <property type="match status" value="1"/>
</dbReference>
<keyword evidence="8" id="KW-0456">Lyase</keyword>
<dbReference type="PANTHER" id="PTHR43622:SF1">
    <property type="entry name" value="3-DEHYDROQUINATE SYNTHASE"/>
    <property type="match status" value="1"/>
</dbReference>
<dbReference type="SUPFAM" id="SSF55205">
    <property type="entry name" value="EPT/RTPC-like"/>
    <property type="match status" value="1"/>
</dbReference>
<evidence type="ECO:0000256" key="1">
    <source>
        <dbReference type="ARBA" id="ARBA00001911"/>
    </source>
</evidence>
<dbReference type="Pfam" id="PF24621">
    <property type="entry name" value="DHQS_C"/>
    <property type="match status" value="1"/>
</dbReference>
<dbReference type="Pfam" id="PF01487">
    <property type="entry name" value="DHquinase_I"/>
    <property type="match status" value="1"/>
</dbReference>
<dbReference type="GO" id="GO:0009073">
    <property type="term" value="P:aromatic amino acid family biosynthetic process"/>
    <property type="evidence" value="ECO:0007669"/>
    <property type="project" value="UniProtKB-UniRule"/>
</dbReference>
<dbReference type="InterPro" id="IPR036291">
    <property type="entry name" value="NAD(P)-bd_dom_sf"/>
</dbReference>
<evidence type="ECO:0000256" key="7">
    <source>
        <dbReference type="ARBA" id="ARBA00023027"/>
    </source>
</evidence>
<dbReference type="GO" id="GO:0003856">
    <property type="term" value="F:3-dehydroquinate synthase activity"/>
    <property type="evidence" value="ECO:0007669"/>
    <property type="project" value="InterPro"/>
</dbReference>
<dbReference type="SUPFAM" id="SSF56796">
    <property type="entry name" value="Dehydroquinate synthase-like"/>
    <property type="match status" value="1"/>
</dbReference>
<dbReference type="SUPFAM" id="SSF51735">
    <property type="entry name" value="NAD(P)-binding Rossmann-fold domains"/>
    <property type="match status" value="1"/>
</dbReference>
<dbReference type="InterPro" id="IPR001381">
    <property type="entry name" value="DHquinase_I"/>
</dbReference>
<dbReference type="GO" id="GO:0005737">
    <property type="term" value="C:cytoplasm"/>
    <property type="evidence" value="ECO:0007669"/>
    <property type="project" value="InterPro"/>
</dbReference>
<comment type="caution">
    <text evidence="12">The sequence shown here is derived from an EMBL/GenBank/DDBJ whole genome shotgun (WGS) entry which is preliminary data.</text>
</comment>
<evidence type="ECO:0000259" key="11">
    <source>
        <dbReference type="Pfam" id="PF24621"/>
    </source>
</evidence>
<comment type="cofactor">
    <cofactor evidence="2">
        <name>Co(2+)</name>
        <dbReference type="ChEBI" id="CHEBI:48828"/>
    </cofactor>
</comment>
<dbReference type="EMBL" id="JAKCXM010000156">
    <property type="protein sequence ID" value="KAJ0400364.1"/>
    <property type="molecule type" value="Genomic_DNA"/>
</dbReference>
<proteinExistence type="predicted"/>
<dbReference type="GO" id="GO:0009423">
    <property type="term" value="P:chorismate biosynthetic process"/>
    <property type="evidence" value="ECO:0007669"/>
    <property type="project" value="UniProtKB-UniRule"/>
</dbReference>
<dbReference type="FunFam" id="3.40.50.1970:FF:000007">
    <property type="entry name" value="Pentafunctional AROM polypeptide"/>
    <property type="match status" value="1"/>
</dbReference>
<reference evidence="12" key="1">
    <citation type="submission" date="2021-12" db="EMBL/GenBank/DDBJ databases">
        <title>Prjna785345.</title>
        <authorList>
            <person name="Rujirawat T."/>
            <person name="Krajaejun T."/>
        </authorList>
    </citation>
    <scope>NUCLEOTIDE SEQUENCE</scope>
    <source>
        <strain evidence="12">Pi057C3</strain>
    </source>
</reference>
<dbReference type="CDD" id="cd08195">
    <property type="entry name" value="DHQS"/>
    <property type="match status" value="1"/>
</dbReference>
<dbReference type="Gene3D" id="1.20.1090.10">
    <property type="entry name" value="Dehydroquinate synthase-like - alpha domain"/>
    <property type="match status" value="1"/>
</dbReference>
<evidence type="ECO:0000259" key="10">
    <source>
        <dbReference type="Pfam" id="PF01761"/>
    </source>
</evidence>
<protein>
    <recommendedName>
        <fullName evidence="14">3-dehydroquinate synthase</fullName>
    </recommendedName>
</protein>
<dbReference type="Gene3D" id="3.40.50.1970">
    <property type="match status" value="1"/>
</dbReference>
<comment type="cofactor">
    <cofactor evidence="1">
        <name>NAD(+)</name>
        <dbReference type="ChEBI" id="CHEBI:57540"/>
    </cofactor>
</comment>
<evidence type="ECO:0000256" key="8">
    <source>
        <dbReference type="ARBA" id="ARBA00023239"/>
    </source>
</evidence>
<dbReference type="InterPro" id="IPR013785">
    <property type="entry name" value="Aldolase_TIM"/>
</dbReference>
<evidence type="ECO:0000259" key="9">
    <source>
        <dbReference type="Pfam" id="PF01488"/>
    </source>
</evidence>
<dbReference type="InterPro" id="IPR050071">
    <property type="entry name" value="Dehydroquinate_synthase"/>
</dbReference>
<dbReference type="CDD" id="cd01065">
    <property type="entry name" value="NAD_bind_Shikimate_DH"/>
    <property type="match status" value="1"/>
</dbReference>
<evidence type="ECO:0000256" key="2">
    <source>
        <dbReference type="ARBA" id="ARBA00001941"/>
    </source>
</evidence>
<evidence type="ECO:0000256" key="3">
    <source>
        <dbReference type="ARBA" id="ARBA00001947"/>
    </source>
</evidence>
<dbReference type="InterPro" id="IPR056179">
    <property type="entry name" value="DHQS_C"/>
</dbReference>
<dbReference type="InterPro" id="IPR006151">
    <property type="entry name" value="Shikm_DH/Glu-tRNA_Rdtase"/>
</dbReference>
<keyword evidence="5" id="KW-0547">Nucleotide-binding</keyword>
<dbReference type="GO" id="GO:0000166">
    <property type="term" value="F:nucleotide binding"/>
    <property type="evidence" value="ECO:0007669"/>
    <property type="project" value="UniProtKB-KW"/>
</dbReference>
<dbReference type="Gene3D" id="3.40.50.720">
    <property type="entry name" value="NAD(P)-binding Rossmann-like Domain"/>
    <property type="match status" value="1"/>
</dbReference>
<dbReference type="NCBIfam" id="TIGR01357">
    <property type="entry name" value="aroB"/>
    <property type="match status" value="1"/>
</dbReference>
<dbReference type="InterPro" id="IPR046346">
    <property type="entry name" value="Aminoacid_DH-like_N_sf"/>
</dbReference>
<dbReference type="SUPFAM" id="SSF53223">
    <property type="entry name" value="Aminoacid dehydrogenase-like, N-terminal domain"/>
    <property type="match status" value="1"/>
</dbReference>
<comment type="cofactor">
    <cofactor evidence="3">
        <name>Zn(2+)</name>
        <dbReference type="ChEBI" id="CHEBI:29105"/>
    </cofactor>
</comment>
<evidence type="ECO:0000256" key="4">
    <source>
        <dbReference type="ARBA" id="ARBA00022723"/>
    </source>
</evidence>
<dbReference type="InterPro" id="IPR030960">
    <property type="entry name" value="DHQS/DOIS_N"/>
</dbReference>
<dbReference type="PANTHER" id="PTHR43622">
    <property type="entry name" value="3-DEHYDROQUINATE SYNTHASE"/>
    <property type="match status" value="1"/>
</dbReference>
<evidence type="ECO:0000313" key="13">
    <source>
        <dbReference type="Proteomes" id="UP001209570"/>
    </source>
</evidence>
<accession>A0AAD5MA98</accession>
<organism evidence="12 13">
    <name type="scientific">Pythium insidiosum</name>
    <name type="common">Pythiosis disease agent</name>
    <dbReference type="NCBI Taxonomy" id="114742"/>
    <lineage>
        <taxon>Eukaryota</taxon>
        <taxon>Sar</taxon>
        <taxon>Stramenopiles</taxon>
        <taxon>Oomycota</taxon>
        <taxon>Peronosporomycetes</taxon>
        <taxon>Pythiales</taxon>
        <taxon>Pythiaceae</taxon>
        <taxon>Pythium</taxon>
    </lineage>
</organism>